<dbReference type="EMBL" id="CAJNIZ010043582">
    <property type="protein sequence ID" value="CAE7663552.1"/>
    <property type="molecule type" value="Genomic_DNA"/>
</dbReference>
<gene>
    <name evidence="1" type="ORF">SPIL2461_LOCUS18090</name>
</gene>
<dbReference type="Proteomes" id="UP000649617">
    <property type="component" value="Unassembled WGS sequence"/>
</dbReference>
<accession>A0A812WD32</accession>
<evidence type="ECO:0000313" key="1">
    <source>
        <dbReference type="EMBL" id="CAE7663552.1"/>
    </source>
</evidence>
<comment type="caution">
    <text evidence="1">The sequence shown here is derived from an EMBL/GenBank/DDBJ whole genome shotgun (WGS) entry which is preliminary data.</text>
</comment>
<sequence>MGVNVPFQWTPALLGDIAAAGKVTGTVRVPDTGWPRVQKAIASWVDRFNVQRDDFRVDKPGEVYSDVVPGGREAFVYVMFVPHDAASWVLAREEVENNAVR</sequence>
<evidence type="ECO:0000313" key="2">
    <source>
        <dbReference type="Proteomes" id="UP000649617"/>
    </source>
</evidence>
<protein>
    <submittedName>
        <fullName evidence="1">Uncharacterized protein</fullName>
    </submittedName>
</protein>
<feature type="non-terminal residue" evidence="1">
    <location>
        <position position="1"/>
    </location>
</feature>
<reference evidence="1" key="1">
    <citation type="submission" date="2021-02" db="EMBL/GenBank/DDBJ databases">
        <authorList>
            <person name="Dougan E. K."/>
            <person name="Rhodes N."/>
            <person name="Thang M."/>
            <person name="Chan C."/>
        </authorList>
    </citation>
    <scope>NUCLEOTIDE SEQUENCE</scope>
</reference>
<organism evidence="1 2">
    <name type="scientific">Symbiodinium pilosum</name>
    <name type="common">Dinoflagellate</name>
    <dbReference type="NCBI Taxonomy" id="2952"/>
    <lineage>
        <taxon>Eukaryota</taxon>
        <taxon>Sar</taxon>
        <taxon>Alveolata</taxon>
        <taxon>Dinophyceae</taxon>
        <taxon>Suessiales</taxon>
        <taxon>Symbiodiniaceae</taxon>
        <taxon>Symbiodinium</taxon>
    </lineage>
</organism>
<dbReference type="AlphaFoldDB" id="A0A812WD32"/>
<name>A0A812WD32_SYMPI</name>
<proteinExistence type="predicted"/>
<keyword evidence="2" id="KW-1185">Reference proteome</keyword>